<dbReference type="GO" id="GO:0005929">
    <property type="term" value="C:cilium"/>
    <property type="evidence" value="ECO:0007669"/>
    <property type="project" value="TreeGrafter"/>
</dbReference>
<feature type="compositionally biased region" description="Basic residues" evidence="9">
    <location>
        <begin position="78"/>
        <end position="87"/>
    </location>
</feature>
<evidence type="ECO:0000313" key="11">
    <source>
        <dbReference type="Proteomes" id="UP000660262"/>
    </source>
</evidence>
<dbReference type="GO" id="GO:0005840">
    <property type="term" value="C:ribosome"/>
    <property type="evidence" value="ECO:0007669"/>
    <property type="project" value="UniProtKB-KW"/>
</dbReference>
<accession>A0A830HIC5</accession>
<dbReference type="Pfam" id="PF06098">
    <property type="entry name" value="Radial_spoke_3"/>
    <property type="match status" value="1"/>
</dbReference>
<comment type="subcellular location">
    <subcellularLocation>
        <location evidence="1">Cytoplasm</location>
        <location evidence="1">Cytoskeleton</location>
        <location evidence="1">Flagellum axoneme</location>
    </subcellularLocation>
</comment>
<evidence type="ECO:0000256" key="7">
    <source>
        <dbReference type="ARBA" id="ARBA00023212"/>
    </source>
</evidence>
<dbReference type="PANTHER" id="PTHR21648">
    <property type="entry name" value="FLAGELLAR RADIAL SPOKE PROTEIN 3"/>
    <property type="match status" value="1"/>
</dbReference>
<evidence type="ECO:0000256" key="5">
    <source>
        <dbReference type="ARBA" id="ARBA00022846"/>
    </source>
</evidence>
<evidence type="ECO:0000256" key="9">
    <source>
        <dbReference type="SAM" id="MobiDB-lite"/>
    </source>
</evidence>
<reference evidence="10" key="1">
    <citation type="submission" date="2020-10" db="EMBL/GenBank/DDBJ databases">
        <title>Unveiling of a novel bifunctional photoreceptor, Dualchrome1, isolated from a cosmopolitan green alga.</title>
        <authorList>
            <person name="Suzuki S."/>
            <person name="Kawachi M."/>
        </authorList>
    </citation>
    <scope>NUCLEOTIDE SEQUENCE</scope>
    <source>
        <strain evidence="10">NIES 2893</strain>
    </source>
</reference>
<keyword evidence="6" id="KW-0969">Cilium</keyword>
<feature type="region of interest" description="Disordered" evidence="9">
    <location>
        <begin position="70"/>
        <end position="100"/>
    </location>
</feature>
<dbReference type="AlphaFoldDB" id="A0A830HIC5"/>
<sequence length="135" mass="14529">MVAASAEQPYTFASDPRAVRSGRKFRDAGPAPEMGPAGVGGAYPMNIMYDRRVVRGNTYAAQIVPAVPADESASMPKPVKRRTKHIRGPAATDPVEGRRHMDVQTDSYLEELTDVVPESDIAIAFEEEKAAEAAA</sequence>
<evidence type="ECO:0000256" key="4">
    <source>
        <dbReference type="ARBA" id="ARBA00022553"/>
    </source>
</evidence>
<evidence type="ECO:0000256" key="8">
    <source>
        <dbReference type="ARBA" id="ARBA00023273"/>
    </source>
</evidence>
<comment type="caution">
    <text evidence="10">The sequence shown here is derived from an EMBL/GenBank/DDBJ whole genome shotgun (WGS) entry which is preliminary data.</text>
</comment>
<keyword evidence="5" id="KW-0282">Flagellum</keyword>
<keyword evidence="4" id="KW-0597">Phosphoprotein</keyword>
<keyword evidence="8" id="KW-0966">Cell projection</keyword>
<proteinExistence type="inferred from homology"/>
<comment type="similarity">
    <text evidence="2">Belongs to the flagellar radial spoke RSP3 family.</text>
</comment>
<keyword evidence="10" id="KW-0689">Ribosomal protein</keyword>
<dbReference type="EMBL" id="BNJQ01000015">
    <property type="protein sequence ID" value="GHP07086.1"/>
    <property type="molecule type" value="Genomic_DNA"/>
</dbReference>
<evidence type="ECO:0000256" key="2">
    <source>
        <dbReference type="ARBA" id="ARBA00006737"/>
    </source>
</evidence>
<feature type="region of interest" description="Disordered" evidence="9">
    <location>
        <begin position="1"/>
        <end position="41"/>
    </location>
</feature>
<dbReference type="Proteomes" id="UP000660262">
    <property type="component" value="Unassembled WGS sequence"/>
</dbReference>
<dbReference type="PANTHER" id="PTHR21648:SF0">
    <property type="entry name" value="RADIAL SPOKE HEAD PROTEIN 3 HOMOLOG"/>
    <property type="match status" value="1"/>
</dbReference>
<dbReference type="InterPro" id="IPR009290">
    <property type="entry name" value="Radial_spoke_3"/>
</dbReference>
<keyword evidence="10" id="KW-0687">Ribonucleoprotein</keyword>
<gene>
    <name evidence="10" type="ORF">PPROV_000582900</name>
</gene>
<protein>
    <submittedName>
        <fullName evidence="10">40S ribosomal protein S1</fullName>
    </submittedName>
</protein>
<name>A0A830HIC5_9CHLO</name>
<keyword evidence="3" id="KW-0963">Cytoplasm</keyword>
<evidence type="ECO:0000256" key="1">
    <source>
        <dbReference type="ARBA" id="ARBA00004611"/>
    </source>
</evidence>
<dbReference type="OrthoDB" id="313308at2759"/>
<evidence type="ECO:0000313" key="10">
    <source>
        <dbReference type="EMBL" id="GHP07086.1"/>
    </source>
</evidence>
<evidence type="ECO:0000256" key="6">
    <source>
        <dbReference type="ARBA" id="ARBA00023069"/>
    </source>
</evidence>
<organism evidence="10 11">
    <name type="scientific">Pycnococcus provasolii</name>
    <dbReference type="NCBI Taxonomy" id="41880"/>
    <lineage>
        <taxon>Eukaryota</taxon>
        <taxon>Viridiplantae</taxon>
        <taxon>Chlorophyta</taxon>
        <taxon>Pseudoscourfieldiophyceae</taxon>
        <taxon>Pseudoscourfieldiales</taxon>
        <taxon>Pycnococcaceae</taxon>
        <taxon>Pycnococcus</taxon>
    </lineage>
</organism>
<evidence type="ECO:0000256" key="3">
    <source>
        <dbReference type="ARBA" id="ARBA00022490"/>
    </source>
</evidence>
<keyword evidence="7" id="KW-0206">Cytoskeleton</keyword>
<keyword evidence="11" id="KW-1185">Reference proteome</keyword>